<dbReference type="InterPro" id="IPR001647">
    <property type="entry name" value="HTH_TetR"/>
</dbReference>
<dbReference type="InterPro" id="IPR036271">
    <property type="entry name" value="Tet_transcr_reg_TetR-rel_C_sf"/>
</dbReference>
<proteinExistence type="predicted"/>
<dbReference type="SUPFAM" id="SSF46689">
    <property type="entry name" value="Homeodomain-like"/>
    <property type="match status" value="1"/>
</dbReference>
<dbReference type="Gene3D" id="1.10.357.10">
    <property type="entry name" value="Tetracycline Repressor, domain 2"/>
    <property type="match status" value="1"/>
</dbReference>
<dbReference type="GO" id="GO:0003677">
    <property type="term" value="F:DNA binding"/>
    <property type="evidence" value="ECO:0007669"/>
    <property type="project" value="UniProtKB-UniRule"/>
</dbReference>
<dbReference type="SUPFAM" id="SSF48498">
    <property type="entry name" value="Tetracyclin repressor-like, C-terminal domain"/>
    <property type="match status" value="1"/>
</dbReference>
<dbReference type="AlphaFoldDB" id="A0A7X3JZ98"/>
<evidence type="ECO:0000256" key="2">
    <source>
        <dbReference type="ARBA" id="ARBA00023125"/>
    </source>
</evidence>
<organism evidence="6 7">
    <name type="scientific">Paenibacillus lutrae</name>
    <dbReference type="NCBI Taxonomy" id="2078573"/>
    <lineage>
        <taxon>Bacteria</taxon>
        <taxon>Bacillati</taxon>
        <taxon>Bacillota</taxon>
        <taxon>Bacilli</taxon>
        <taxon>Bacillales</taxon>
        <taxon>Paenibacillaceae</taxon>
        <taxon>Paenibacillus</taxon>
    </lineage>
</organism>
<evidence type="ECO:0000259" key="5">
    <source>
        <dbReference type="PROSITE" id="PS50977"/>
    </source>
</evidence>
<dbReference type="PANTHER" id="PTHR47506:SF10">
    <property type="entry name" value="TRANSCRIPTIONAL REGULATORY PROTEIN"/>
    <property type="match status" value="1"/>
</dbReference>
<name>A0A7X3JZ98_9BACL</name>
<dbReference type="Pfam" id="PF00440">
    <property type="entry name" value="TetR_N"/>
    <property type="match status" value="1"/>
</dbReference>
<dbReference type="EMBL" id="RHLK01000004">
    <property type="protein sequence ID" value="MVO99963.1"/>
    <property type="molecule type" value="Genomic_DNA"/>
</dbReference>
<feature type="DNA-binding region" description="H-T-H motif" evidence="4">
    <location>
        <begin position="28"/>
        <end position="47"/>
    </location>
</feature>
<dbReference type="PROSITE" id="PS50977">
    <property type="entry name" value="HTH_TETR_2"/>
    <property type="match status" value="1"/>
</dbReference>
<evidence type="ECO:0000313" key="6">
    <source>
        <dbReference type="EMBL" id="MVO99963.1"/>
    </source>
</evidence>
<evidence type="ECO:0000313" key="7">
    <source>
        <dbReference type="Proteomes" id="UP000490800"/>
    </source>
</evidence>
<feature type="domain" description="HTH tetR-type" evidence="5">
    <location>
        <begin position="5"/>
        <end position="65"/>
    </location>
</feature>
<dbReference type="PANTHER" id="PTHR47506">
    <property type="entry name" value="TRANSCRIPTIONAL REGULATORY PROTEIN"/>
    <property type="match status" value="1"/>
</dbReference>
<keyword evidence="3" id="KW-0804">Transcription</keyword>
<comment type="caution">
    <text evidence="6">The sequence shown here is derived from an EMBL/GenBank/DDBJ whole genome shotgun (WGS) entry which is preliminary data.</text>
</comment>
<dbReference type="PRINTS" id="PR00455">
    <property type="entry name" value="HTHTETR"/>
</dbReference>
<evidence type="ECO:0000256" key="1">
    <source>
        <dbReference type="ARBA" id="ARBA00023015"/>
    </source>
</evidence>
<keyword evidence="1" id="KW-0805">Transcription regulation</keyword>
<sequence length="193" mass="21737">MRPREFDLDDIVDAAMQVFWQRGYSATSIQDLVEGTSLGRSSIYNAFGSKHELYEHSLRRYQELKARKIAVLFEPVSVKERVRRLLMDVVDEELGDEKGYGCMTANAALELASHDEAVAVIVSQNYNYLEMVLYGVFCRAQENGEIASNKNARALARFVLSTIQGLRVLSKGCLGQNRRQLLLDVVDVTIDAL</sequence>
<dbReference type="Gene3D" id="1.10.10.60">
    <property type="entry name" value="Homeodomain-like"/>
    <property type="match status" value="1"/>
</dbReference>
<reference evidence="6 7" key="1">
    <citation type="journal article" date="2019" name="Microorganisms">
        <title>Paenibacillus lutrae sp. nov., A Chitinolytic Species Isolated from A River Otter in Castril Natural Park, Granada, Spain.</title>
        <authorList>
            <person name="Rodriguez M."/>
            <person name="Reina J.C."/>
            <person name="Bejar V."/>
            <person name="Llamas I."/>
        </authorList>
    </citation>
    <scope>NUCLEOTIDE SEQUENCE [LARGE SCALE GENOMIC DNA]</scope>
    <source>
        <strain evidence="6 7">N10</strain>
    </source>
</reference>
<dbReference type="InterPro" id="IPR009057">
    <property type="entry name" value="Homeodomain-like_sf"/>
</dbReference>
<evidence type="ECO:0000256" key="4">
    <source>
        <dbReference type="PROSITE-ProRule" id="PRU00335"/>
    </source>
</evidence>
<keyword evidence="2 4" id="KW-0238">DNA-binding</keyword>
<accession>A0A7X3JZ98</accession>
<dbReference type="OrthoDB" id="113732at2"/>
<keyword evidence="7" id="KW-1185">Reference proteome</keyword>
<protein>
    <submittedName>
        <fullName evidence="6">TetR family transcriptional regulator</fullName>
    </submittedName>
</protein>
<gene>
    <name evidence="6" type="ORF">EDM21_10540</name>
</gene>
<dbReference type="Proteomes" id="UP000490800">
    <property type="component" value="Unassembled WGS sequence"/>
</dbReference>
<dbReference type="RefSeq" id="WP_157335327.1">
    <property type="nucleotide sequence ID" value="NZ_RHLK01000004.1"/>
</dbReference>
<evidence type="ECO:0000256" key="3">
    <source>
        <dbReference type="ARBA" id="ARBA00023163"/>
    </source>
</evidence>